<keyword evidence="3" id="KW-0548">Nucleotidyltransferase</keyword>
<evidence type="ECO:0000313" key="3">
    <source>
        <dbReference type="EMBL" id="MBB3140105.1"/>
    </source>
</evidence>
<gene>
    <name evidence="3" type="ORF">FHR96_000957</name>
</gene>
<dbReference type="InterPro" id="IPR043128">
    <property type="entry name" value="Rev_trsase/Diguanyl_cyclase"/>
</dbReference>
<feature type="transmembrane region" description="Helical" evidence="1">
    <location>
        <begin position="66"/>
        <end position="83"/>
    </location>
</feature>
<proteinExistence type="predicted"/>
<feature type="transmembrane region" description="Helical" evidence="1">
    <location>
        <begin position="12"/>
        <end position="32"/>
    </location>
</feature>
<keyword evidence="1" id="KW-1133">Transmembrane helix</keyword>
<feature type="transmembrane region" description="Helical" evidence="1">
    <location>
        <begin position="39"/>
        <end position="60"/>
    </location>
</feature>
<evidence type="ECO:0000259" key="2">
    <source>
        <dbReference type="Pfam" id="PF00990"/>
    </source>
</evidence>
<dbReference type="InterPro" id="IPR029787">
    <property type="entry name" value="Nucleotide_cyclase"/>
</dbReference>
<dbReference type="Proteomes" id="UP000525987">
    <property type="component" value="Unassembled WGS sequence"/>
</dbReference>
<organism evidence="3 4">
    <name type="scientific">Halomonas organivorans</name>
    <dbReference type="NCBI Taxonomy" id="257772"/>
    <lineage>
        <taxon>Bacteria</taxon>
        <taxon>Pseudomonadati</taxon>
        <taxon>Pseudomonadota</taxon>
        <taxon>Gammaproteobacteria</taxon>
        <taxon>Oceanospirillales</taxon>
        <taxon>Halomonadaceae</taxon>
        <taxon>Halomonas</taxon>
    </lineage>
</organism>
<dbReference type="EC" id="2.7.7.65" evidence="3"/>
<keyword evidence="1" id="KW-0472">Membrane</keyword>
<feature type="transmembrane region" description="Helical" evidence="1">
    <location>
        <begin position="130"/>
        <end position="150"/>
    </location>
</feature>
<feature type="domain" description="GGDEF" evidence="2">
    <location>
        <begin position="174"/>
        <end position="272"/>
    </location>
</feature>
<evidence type="ECO:0000256" key="1">
    <source>
        <dbReference type="SAM" id="Phobius"/>
    </source>
</evidence>
<feature type="transmembrane region" description="Helical" evidence="1">
    <location>
        <begin position="90"/>
        <end position="110"/>
    </location>
</feature>
<accession>A0A7W5G4L7</accession>
<keyword evidence="3" id="KW-0808">Transferase</keyword>
<name>A0A7W5G4L7_9GAMM</name>
<evidence type="ECO:0000313" key="4">
    <source>
        <dbReference type="Proteomes" id="UP000525987"/>
    </source>
</evidence>
<sequence length="312" mass="34215">MVEPRSPRSRLFTLAIGIGIVLLLGQALWFYLMGHYTRILLPALLSPVMAVAALLAATASAKASRAAAYLVLICGFLLIAVELPGQSSTAALWIGLPPVLTLVLLPLGPAVLLNLALTPVWLALLGNGELAPELAVGYLALVAVATLALWDRLRQRALLKATDPREHECPALTRKSLHERLNGEFERARLLECPLAVVLFHLPQLDMTREQFGDATRRAMLTAFCQGTLRHCRELDTLGREDETAFWLILPNTTENGALLVQQRLQQALEQVVLVETGPLEVRLRLETPHGGERWPAFLTRLQGMTQALATD</sequence>
<keyword evidence="1" id="KW-0812">Transmembrane</keyword>
<dbReference type="GO" id="GO:0052621">
    <property type="term" value="F:diguanylate cyclase activity"/>
    <property type="evidence" value="ECO:0007669"/>
    <property type="project" value="UniProtKB-EC"/>
</dbReference>
<dbReference type="EMBL" id="JACHXM010000003">
    <property type="protein sequence ID" value="MBB3140105.1"/>
    <property type="molecule type" value="Genomic_DNA"/>
</dbReference>
<dbReference type="SUPFAM" id="SSF55073">
    <property type="entry name" value="Nucleotide cyclase"/>
    <property type="match status" value="1"/>
</dbReference>
<reference evidence="3 4" key="1">
    <citation type="submission" date="2020-08" db="EMBL/GenBank/DDBJ databases">
        <title>Genomic Encyclopedia of Type Strains, Phase III (KMG-III): the genomes of soil and plant-associated and newly described type strains.</title>
        <authorList>
            <person name="Whitman W."/>
        </authorList>
    </citation>
    <scope>NUCLEOTIDE SEQUENCE [LARGE SCALE GENOMIC DNA]</scope>
    <source>
        <strain evidence="3 4">CECT 5995</strain>
    </source>
</reference>
<comment type="caution">
    <text evidence="3">The sequence shown here is derived from an EMBL/GenBank/DDBJ whole genome shotgun (WGS) entry which is preliminary data.</text>
</comment>
<protein>
    <submittedName>
        <fullName evidence="3">Diguanylate cyclase</fullName>
        <ecNumber evidence="3">2.7.7.65</ecNumber>
    </submittedName>
</protein>
<dbReference type="Gene3D" id="3.30.70.270">
    <property type="match status" value="1"/>
</dbReference>
<dbReference type="InterPro" id="IPR000160">
    <property type="entry name" value="GGDEF_dom"/>
</dbReference>
<keyword evidence="4" id="KW-1185">Reference proteome</keyword>
<dbReference type="RefSeq" id="WP_183386526.1">
    <property type="nucleotide sequence ID" value="NZ_JACHXM010000003.1"/>
</dbReference>
<dbReference type="Pfam" id="PF00990">
    <property type="entry name" value="GGDEF"/>
    <property type="match status" value="1"/>
</dbReference>
<dbReference type="AlphaFoldDB" id="A0A7W5G4L7"/>